<feature type="domain" description="CCHC-type" evidence="4">
    <location>
        <begin position="422"/>
        <end position="439"/>
    </location>
</feature>
<dbReference type="Gene3D" id="4.10.60.10">
    <property type="entry name" value="Zinc finger, CCHC-type"/>
    <property type="match status" value="1"/>
</dbReference>
<dbReference type="GO" id="GO:0019899">
    <property type="term" value="F:enzyme binding"/>
    <property type="evidence" value="ECO:0007669"/>
    <property type="project" value="UniProtKB-ARBA"/>
</dbReference>
<dbReference type="PANTHER" id="PTHR47331">
    <property type="entry name" value="PHD-TYPE DOMAIN-CONTAINING PROTEIN"/>
    <property type="match status" value="1"/>
</dbReference>
<keyword evidence="3" id="KW-1133">Transmembrane helix</keyword>
<feature type="transmembrane region" description="Helical" evidence="3">
    <location>
        <begin position="784"/>
        <end position="804"/>
    </location>
</feature>
<evidence type="ECO:0000256" key="3">
    <source>
        <dbReference type="SAM" id="Phobius"/>
    </source>
</evidence>
<dbReference type="InterPro" id="IPR001878">
    <property type="entry name" value="Znf_CCHC"/>
</dbReference>
<evidence type="ECO:0000256" key="1">
    <source>
        <dbReference type="PROSITE-ProRule" id="PRU00047"/>
    </source>
</evidence>
<feature type="region of interest" description="Disordered" evidence="2">
    <location>
        <begin position="340"/>
        <end position="365"/>
    </location>
</feature>
<dbReference type="GO" id="GO:0003676">
    <property type="term" value="F:nucleic acid binding"/>
    <property type="evidence" value="ECO:0007669"/>
    <property type="project" value="InterPro"/>
</dbReference>
<evidence type="ECO:0000259" key="4">
    <source>
        <dbReference type="PROSITE" id="PS50158"/>
    </source>
</evidence>
<feature type="compositionally biased region" description="Polar residues" evidence="2">
    <location>
        <begin position="1182"/>
        <end position="1191"/>
    </location>
</feature>
<dbReference type="PROSITE" id="PS50158">
    <property type="entry name" value="ZF_CCHC"/>
    <property type="match status" value="1"/>
</dbReference>
<dbReference type="InterPro" id="IPR005312">
    <property type="entry name" value="DUF1759"/>
</dbReference>
<dbReference type="WBParaSite" id="Minc3s02487g30285">
    <property type="protein sequence ID" value="Minc3s02487g30285"/>
    <property type="gene ID" value="Minc3s02487g30285"/>
</dbReference>
<keyword evidence="1" id="KW-0863">Zinc-finger</keyword>
<keyword evidence="3" id="KW-0812">Transmembrane</keyword>
<organism evidence="5 6">
    <name type="scientific">Meloidogyne incognita</name>
    <name type="common">Southern root-knot nematode worm</name>
    <name type="synonym">Oxyuris incognita</name>
    <dbReference type="NCBI Taxonomy" id="6306"/>
    <lineage>
        <taxon>Eukaryota</taxon>
        <taxon>Metazoa</taxon>
        <taxon>Ecdysozoa</taxon>
        <taxon>Nematoda</taxon>
        <taxon>Chromadorea</taxon>
        <taxon>Rhabditida</taxon>
        <taxon>Tylenchina</taxon>
        <taxon>Tylenchomorpha</taxon>
        <taxon>Tylenchoidea</taxon>
        <taxon>Meloidogynidae</taxon>
        <taxon>Meloidogyninae</taxon>
        <taxon>Meloidogyne</taxon>
        <taxon>Meloidogyne incognita group</taxon>
    </lineage>
</organism>
<dbReference type="SMART" id="SM00343">
    <property type="entry name" value="ZnF_C2HC"/>
    <property type="match status" value="2"/>
</dbReference>
<feature type="region of interest" description="Disordered" evidence="2">
    <location>
        <begin position="1113"/>
        <end position="1142"/>
    </location>
</feature>
<name>A0A914MV04_MELIC</name>
<evidence type="ECO:0000256" key="2">
    <source>
        <dbReference type="SAM" id="MobiDB-lite"/>
    </source>
</evidence>
<accession>A0A914MV04</accession>
<protein>
    <submittedName>
        <fullName evidence="6">CCHC-type domain-containing protein</fullName>
    </submittedName>
</protein>
<feature type="compositionally biased region" description="Acidic residues" evidence="2">
    <location>
        <begin position="1371"/>
        <end position="1380"/>
    </location>
</feature>
<dbReference type="PANTHER" id="PTHR47331:SF1">
    <property type="entry name" value="GAG-LIKE PROTEIN"/>
    <property type="match status" value="1"/>
</dbReference>
<feature type="compositionally biased region" description="Low complexity" evidence="2">
    <location>
        <begin position="1207"/>
        <end position="1217"/>
    </location>
</feature>
<evidence type="ECO:0000313" key="5">
    <source>
        <dbReference type="Proteomes" id="UP000887563"/>
    </source>
</evidence>
<dbReference type="Proteomes" id="UP000887563">
    <property type="component" value="Unplaced"/>
</dbReference>
<feature type="compositionally biased region" description="Polar residues" evidence="2">
    <location>
        <begin position="1122"/>
        <end position="1131"/>
    </location>
</feature>
<feature type="region of interest" description="Disordered" evidence="2">
    <location>
        <begin position="1173"/>
        <end position="1264"/>
    </location>
</feature>
<dbReference type="Pfam" id="PF03564">
    <property type="entry name" value="DUF1759"/>
    <property type="match status" value="1"/>
</dbReference>
<dbReference type="GO" id="GO:0008270">
    <property type="term" value="F:zinc ion binding"/>
    <property type="evidence" value="ECO:0007669"/>
    <property type="project" value="UniProtKB-KW"/>
</dbReference>
<reference evidence="6" key="1">
    <citation type="submission" date="2022-11" db="UniProtKB">
        <authorList>
            <consortium name="WormBaseParasite"/>
        </authorList>
    </citation>
    <scope>IDENTIFICATION</scope>
</reference>
<feature type="transmembrane region" description="Helical" evidence="3">
    <location>
        <begin position="840"/>
        <end position="861"/>
    </location>
</feature>
<evidence type="ECO:0000313" key="6">
    <source>
        <dbReference type="WBParaSite" id="Minc3s02487g30285"/>
    </source>
</evidence>
<keyword evidence="1" id="KW-0862">Zinc</keyword>
<keyword evidence="1" id="KW-0479">Metal-binding</keyword>
<keyword evidence="5" id="KW-1185">Reference proteome</keyword>
<sequence>MAASGSIRRQLGLAFKSLRDQLTSSIQVLNPAEGEVQNQDSLRASRFHLSRALVRVDELHVRWTDFIDTLGGEALEHEERIYQEFLPRAAGDDQEYNHFMDLAERARGVINEIDYLLEELPALSTRDSQASVSDQSDQVYEQNKQNIKSEHNNQHSHIEVRLPELKMDPFYGDPKKWTTFWQLFSANIDSRPMDNIRKMSYLLAFLQGSAKELVAGFVLSNENYDRALDLLKSRYGDSRAITEALEAELMNLTPPNESSHSLRAFVDSVERICRQLEAYGTMDKSPFVSTVIKTKLPHSIISKLIEKERNSQVRWDCTRLRQELCNLVEISEEVRRCTQVKGRPQGGPIAPPVHQRNENRPRPGHTQQFRSFCVQSRPIQSIQLPPQGKRYCSLCNEGIHFPSECPSYSTPQARFQRLKEQRRCFRCLGEGHFARECPSFKICAQCQENHHVLVCTRTLENNQDFTAPEEDSYYPEKQITQMALGQNQSPVVSSNKVSTVRHQVQQVRETPLVQTNIQPAQKVVVQERVPVPKVVKFTEPLPVLPKIMTLFTIKKEIVNPEVGTEPNICPQAEKLLMSKKVKEKDEKQIQGNNCVKENTSTVDDQITHLENNRDFSSYESLNLSPDLPYHKLQIEKDNRITRLELNKPAAQEQIHSMVSAHIERPSVDVSVQPKNQSSLRNFSVKEPVLLPGFVGLILCFRFPKFIATTDLKSAFLIVGLRQIDRKFTKFQRGKYPRNLHLIEKPKVSHTVLPEKLFPKQILDEKAHGTKKRLEKSIEMPYAKLAGHGIALILISLTFIISVSCNHKDQIVVCREEQTTKRKKIPPGIPFKSFKSINKTLLNRNFISIYFILIISIITLIISFRLNFLSTLAFFIPNILFNYLRSGEGVRDPNHKVSPNPTRIFQKICLHKVIGDSPPEDDILLPNSEQSLVLLQNDECQQFPLVKAETKTLNWLGGRILPEDGPIISRPNNPPQAISAQVPFILFLKKGFPCFLLAQRSLLPRLVARSIQPFPVVAIEPNFIKRHTPCLFPNPSRLFSVFPYPTTSFTSEIFATAKQQSTKEEAKYKQQEAYCKKLGNPVTIEDFDLSEWLDSGSDMLASTNESITSKAQKIVESDKRPEQQQPQFNSILNPPHAPNKVDHQKKIDLSEWLDSGSDMLASTNESITSKAQKIVESDKRPEQQQPQFNSILNPPHAPNKVDHQKSEQQVMQQPPQQQTIGLETGKDNALGGNTKERFQINHEKLKDNQAARRRAEDKKIREDESNEQRALLKAILECISKKSRERKSKVSLPLGPKPPTIPAAVLLSQVFVRAPMPSSSNQPIMVKSDLGLIAMIRVSLRPHFVSASEEPHVQPVSLGMRDGIELNNGNQSEEEDYWKSR</sequence>
<feature type="compositionally biased region" description="Basic and acidic residues" evidence="2">
    <location>
        <begin position="1233"/>
        <end position="1264"/>
    </location>
</feature>
<keyword evidence="3" id="KW-0472">Membrane</keyword>
<proteinExistence type="predicted"/>
<feature type="region of interest" description="Disordered" evidence="2">
    <location>
        <begin position="1359"/>
        <end position="1380"/>
    </location>
</feature>
<dbReference type="SUPFAM" id="SSF57756">
    <property type="entry name" value="Retrovirus zinc finger-like domains"/>
    <property type="match status" value="1"/>
</dbReference>
<dbReference type="InterPro" id="IPR036875">
    <property type="entry name" value="Znf_CCHC_sf"/>
</dbReference>